<dbReference type="KEGG" id="apra:G3A50_12185"/>
<evidence type="ECO:0000256" key="3">
    <source>
        <dbReference type="ARBA" id="ARBA00023163"/>
    </source>
</evidence>
<dbReference type="PROSITE" id="PS00519">
    <property type="entry name" value="HTH_ASNC_1"/>
    <property type="match status" value="1"/>
</dbReference>
<dbReference type="Proteomes" id="UP000464751">
    <property type="component" value="Chromosome"/>
</dbReference>
<dbReference type="SMART" id="SM00344">
    <property type="entry name" value="HTH_ASNC"/>
    <property type="match status" value="1"/>
</dbReference>
<name>A0A6P1YNU0_9HYPH</name>
<dbReference type="InterPro" id="IPR019887">
    <property type="entry name" value="Tscrpt_reg_AsnC/Lrp_C"/>
</dbReference>
<dbReference type="GO" id="GO:0043200">
    <property type="term" value="P:response to amino acid"/>
    <property type="evidence" value="ECO:0007669"/>
    <property type="project" value="TreeGrafter"/>
</dbReference>
<dbReference type="Gene3D" id="1.10.10.10">
    <property type="entry name" value="Winged helix-like DNA-binding domain superfamily/Winged helix DNA-binding domain"/>
    <property type="match status" value="1"/>
</dbReference>
<dbReference type="InterPro" id="IPR036388">
    <property type="entry name" value="WH-like_DNA-bd_sf"/>
</dbReference>
<evidence type="ECO:0000313" key="7">
    <source>
        <dbReference type="Proteomes" id="UP000464751"/>
    </source>
</evidence>
<dbReference type="Gene3D" id="3.30.70.920">
    <property type="match status" value="1"/>
</dbReference>
<evidence type="ECO:0000256" key="4">
    <source>
        <dbReference type="SAM" id="MobiDB-lite"/>
    </source>
</evidence>
<keyword evidence="1" id="KW-0805">Transcription regulation</keyword>
<sequence length="183" mass="20321">MRPPSLDMFDLRILRELQEDGRLTNAELSDRIGLSPSPCLRRTRRLEEEGLIARYQARLDANRLGLGVLAFIQVHLERQVEEAANDFEAAVMALPQVIACYSATGDSDYLLQVVCEDLDGFARFAHDILMGLPGVRGVRSSLALKRVKESGRLPLDHLHPVPVAPDTIAEKQGNETTGPKKRP</sequence>
<dbReference type="PANTHER" id="PTHR30154:SF46">
    <property type="entry name" value="TRANSCRIPTIONAL REGULATORY PROTEIN"/>
    <property type="match status" value="1"/>
</dbReference>
<reference evidence="6 7" key="1">
    <citation type="submission" date="2020-02" db="EMBL/GenBank/DDBJ databases">
        <authorList>
            <person name="Li G."/>
        </authorList>
    </citation>
    <scope>NUCLEOTIDE SEQUENCE [LARGE SCALE GENOMIC DNA]</scope>
    <source>
        <strain evidence="6 7">DSM 102029</strain>
    </source>
</reference>
<keyword evidence="7" id="KW-1185">Reference proteome</keyword>
<dbReference type="InterPro" id="IPR019888">
    <property type="entry name" value="Tscrpt_reg_AsnC-like"/>
</dbReference>
<dbReference type="GO" id="GO:0005829">
    <property type="term" value="C:cytosol"/>
    <property type="evidence" value="ECO:0007669"/>
    <property type="project" value="TreeGrafter"/>
</dbReference>
<evidence type="ECO:0000313" key="6">
    <source>
        <dbReference type="EMBL" id="QIB34381.1"/>
    </source>
</evidence>
<dbReference type="PANTHER" id="PTHR30154">
    <property type="entry name" value="LEUCINE-RESPONSIVE REGULATORY PROTEIN"/>
    <property type="match status" value="1"/>
</dbReference>
<dbReference type="FunFam" id="1.10.10.10:FF:000186">
    <property type="entry name" value="AsnC family transcriptional regulator"/>
    <property type="match status" value="1"/>
</dbReference>
<keyword evidence="2" id="KW-0238">DNA-binding</keyword>
<dbReference type="InterPro" id="IPR036390">
    <property type="entry name" value="WH_DNA-bd_sf"/>
</dbReference>
<accession>A0A6P1YNU0</accession>
<dbReference type="EMBL" id="CP048630">
    <property type="protein sequence ID" value="QIB34381.1"/>
    <property type="molecule type" value="Genomic_DNA"/>
</dbReference>
<dbReference type="SUPFAM" id="SSF46785">
    <property type="entry name" value="Winged helix' DNA-binding domain"/>
    <property type="match status" value="1"/>
</dbReference>
<dbReference type="PRINTS" id="PR00033">
    <property type="entry name" value="HTHASNC"/>
</dbReference>
<evidence type="ECO:0000256" key="1">
    <source>
        <dbReference type="ARBA" id="ARBA00023015"/>
    </source>
</evidence>
<dbReference type="InterPro" id="IPR011008">
    <property type="entry name" value="Dimeric_a/b-barrel"/>
</dbReference>
<evidence type="ECO:0000259" key="5">
    <source>
        <dbReference type="PROSITE" id="PS50956"/>
    </source>
</evidence>
<dbReference type="CDD" id="cd00090">
    <property type="entry name" value="HTH_ARSR"/>
    <property type="match status" value="1"/>
</dbReference>
<keyword evidence="3" id="KW-0804">Transcription</keyword>
<dbReference type="Pfam" id="PF13412">
    <property type="entry name" value="HTH_24"/>
    <property type="match status" value="1"/>
</dbReference>
<dbReference type="Pfam" id="PF01037">
    <property type="entry name" value="AsnC_trans_reg"/>
    <property type="match status" value="1"/>
</dbReference>
<gene>
    <name evidence="6" type="ORF">G3A50_12185</name>
</gene>
<dbReference type="SUPFAM" id="SSF54909">
    <property type="entry name" value="Dimeric alpha+beta barrel"/>
    <property type="match status" value="1"/>
</dbReference>
<protein>
    <submittedName>
        <fullName evidence="6">Lrp/AsnC family transcriptional regulator</fullName>
    </submittedName>
</protein>
<dbReference type="RefSeq" id="WP_163075525.1">
    <property type="nucleotide sequence ID" value="NZ_CP048630.1"/>
</dbReference>
<dbReference type="InterPro" id="IPR019885">
    <property type="entry name" value="Tscrpt_reg_HTH_AsnC-type_CS"/>
</dbReference>
<dbReference type="AlphaFoldDB" id="A0A6P1YNU0"/>
<evidence type="ECO:0000256" key="2">
    <source>
        <dbReference type="ARBA" id="ARBA00023125"/>
    </source>
</evidence>
<organism evidence="6 7">
    <name type="scientific">Ancylobacter pratisalsi</name>
    <dbReference type="NCBI Taxonomy" id="1745854"/>
    <lineage>
        <taxon>Bacteria</taxon>
        <taxon>Pseudomonadati</taxon>
        <taxon>Pseudomonadota</taxon>
        <taxon>Alphaproteobacteria</taxon>
        <taxon>Hyphomicrobiales</taxon>
        <taxon>Xanthobacteraceae</taxon>
        <taxon>Ancylobacter</taxon>
    </lineage>
</organism>
<dbReference type="InterPro" id="IPR000485">
    <property type="entry name" value="AsnC-type_HTH_dom"/>
</dbReference>
<feature type="domain" description="HTH asnC-type" evidence="5">
    <location>
        <begin position="6"/>
        <end position="67"/>
    </location>
</feature>
<feature type="region of interest" description="Disordered" evidence="4">
    <location>
        <begin position="155"/>
        <end position="183"/>
    </location>
</feature>
<dbReference type="PROSITE" id="PS50956">
    <property type="entry name" value="HTH_ASNC_2"/>
    <property type="match status" value="1"/>
</dbReference>
<dbReference type="InterPro" id="IPR011991">
    <property type="entry name" value="ArsR-like_HTH"/>
</dbReference>
<dbReference type="GO" id="GO:0043565">
    <property type="term" value="F:sequence-specific DNA binding"/>
    <property type="evidence" value="ECO:0007669"/>
    <property type="project" value="InterPro"/>
</dbReference>
<proteinExistence type="predicted"/>
<dbReference type="GO" id="GO:0006355">
    <property type="term" value="P:regulation of DNA-templated transcription"/>
    <property type="evidence" value="ECO:0007669"/>
    <property type="project" value="UniProtKB-ARBA"/>
</dbReference>